<dbReference type="PATRIC" id="fig|480.237.peg.1382"/>
<comment type="caution">
    <text evidence="1">The sequence shown here is derived from an EMBL/GenBank/DDBJ whole genome shotgun (WGS) entry which is preliminary data.</text>
</comment>
<reference evidence="1 2" key="1">
    <citation type="journal article" date="2016" name="Genome Biol. Evol.">
        <title>Comparative Genomic Analyses of the Moraxella catarrhalis Serosensitive and Seroresistant Lineages Demonstrate Their Independent Evolution.</title>
        <authorList>
            <person name="Earl J.P."/>
            <person name="de Vries S.P."/>
            <person name="Ahmed A."/>
            <person name="Powell E."/>
            <person name="Schultz M.P."/>
            <person name="Hermans P.W."/>
            <person name="Hill D.J."/>
            <person name="Zhou Z."/>
            <person name="Constantinidou C.I."/>
            <person name="Hu F.Z."/>
            <person name="Bootsma H.J."/>
            <person name="Ehrlich G.D."/>
        </authorList>
    </citation>
    <scope>NUCLEOTIDE SEQUENCE [LARGE SCALE GENOMIC DNA]</scope>
    <source>
        <strain evidence="1 2">Z7542</strain>
    </source>
</reference>
<dbReference type="Proteomes" id="UP000078228">
    <property type="component" value="Unassembled WGS sequence"/>
</dbReference>
<gene>
    <name evidence="1" type="ORF">AO384_0860</name>
</gene>
<evidence type="ECO:0000313" key="1">
    <source>
        <dbReference type="EMBL" id="OAU96699.1"/>
    </source>
</evidence>
<accession>A0A198UK95</accession>
<protein>
    <submittedName>
        <fullName evidence="1">Uncharacterized protein</fullName>
    </submittedName>
</protein>
<name>A0A198UK95_MORCA</name>
<dbReference type="EMBL" id="LXHC01000016">
    <property type="protein sequence ID" value="OAU96699.1"/>
    <property type="molecule type" value="Genomic_DNA"/>
</dbReference>
<proteinExistence type="predicted"/>
<evidence type="ECO:0000313" key="2">
    <source>
        <dbReference type="Proteomes" id="UP000078228"/>
    </source>
</evidence>
<organism evidence="1 2">
    <name type="scientific">Moraxella catarrhalis</name>
    <name type="common">Branhamella catarrhalis</name>
    <dbReference type="NCBI Taxonomy" id="480"/>
    <lineage>
        <taxon>Bacteria</taxon>
        <taxon>Pseudomonadati</taxon>
        <taxon>Pseudomonadota</taxon>
        <taxon>Gammaproteobacteria</taxon>
        <taxon>Moraxellales</taxon>
        <taxon>Moraxellaceae</taxon>
        <taxon>Moraxella</taxon>
    </lineage>
</organism>
<keyword evidence="2" id="KW-1185">Reference proteome</keyword>
<sequence length="106" mass="12155">MGWLMVAVNTITQKSRVSLVMDSEKKQALEQLAKRQNRTLNYLMGELVDKVLQEVKEQEEYEAYVKKRVMQAYQNVLDGKKGTSVDDCFAAVREHGKQYAQAKGKL</sequence>
<dbReference type="AlphaFoldDB" id="A0A198UK95"/>